<keyword evidence="3" id="KW-1185">Reference proteome</keyword>
<evidence type="ECO:0000256" key="1">
    <source>
        <dbReference type="SAM" id="MobiDB-lite"/>
    </source>
</evidence>
<feature type="compositionally biased region" description="Polar residues" evidence="1">
    <location>
        <begin position="134"/>
        <end position="145"/>
    </location>
</feature>
<dbReference type="Proteomes" id="UP000774617">
    <property type="component" value="Unassembled WGS sequence"/>
</dbReference>
<protein>
    <submittedName>
        <fullName evidence="2">Uncharacterized protein</fullName>
    </submittedName>
</protein>
<sequence length="254" mass="27408">MGTPQRRNPARAAVNLMPGCSQARAACTRCRCARLSKRGAEKHAAAAPAAERQQQRARARARASAGVPAIPNTAHQHPVNTITNPRPRRLLPQYLAAAASSIQHPASSIDDRHTEAPSAAALILEGLAISRPFNKNTRHSPLTVQSHHHRHHRKHPSRSFARQRRATQPPARGLRKDGALLTASPSPIQSQPFSPLPILLSAAAASGELSTNPSNKINPPNNTQHFPFGVDRLSPYRRSAAMPIAAIIPACRPH</sequence>
<organism evidence="2 3">
    <name type="scientific">Macrophomina phaseolina</name>
    <dbReference type="NCBI Taxonomy" id="35725"/>
    <lineage>
        <taxon>Eukaryota</taxon>
        <taxon>Fungi</taxon>
        <taxon>Dikarya</taxon>
        <taxon>Ascomycota</taxon>
        <taxon>Pezizomycotina</taxon>
        <taxon>Dothideomycetes</taxon>
        <taxon>Dothideomycetes incertae sedis</taxon>
        <taxon>Botryosphaeriales</taxon>
        <taxon>Botryosphaeriaceae</taxon>
        <taxon>Macrophomina</taxon>
    </lineage>
</organism>
<evidence type="ECO:0000313" key="2">
    <source>
        <dbReference type="EMBL" id="KAH7045254.1"/>
    </source>
</evidence>
<evidence type="ECO:0000313" key="3">
    <source>
        <dbReference type="Proteomes" id="UP000774617"/>
    </source>
</evidence>
<name>A0ABQ8G5C0_9PEZI</name>
<feature type="compositionally biased region" description="Basic residues" evidence="1">
    <location>
        <begin position="146"/>
        <end position="165"/>
    </location>
</feature>
<dbReference type="EMBL" id="JAGTJR010000019">
    <property type="protein sequence ID" value="KAH7045254.1"/>
    <property type="molecule type" value="Genomic_DNA"/>
</dbReference>
<accession>A0ABQ8G5C0</accession>
<proteinExistence type="predicted"/>
<gene>
    <name evidence="2" type="ORF">B0J12DRAFT_701346</name>
</gene>
<comment type="caution">
    <text evidence="2">The sequence shown here is derived from an EMBL/GenBank/DDBJ whole genome shotgun (WGS) entry which is preliminary data.</text>
</comment>
<feature type="region of interest" description="Disordered" evidence="1">
    <location>
        <begin position="134"/>
        <end position="188"/>
    </location>
</feature>
<reference evidence="2 3" key="1">
    <citation type="journal article" date="2021" name="Nat. Commun.">
        <title>Genetic determinants of endophytism in the Arabidopsis root mycobiome.</title>
        <authorList>
            <person name="Mesny F."/>
            <person name="Miyauchi S."/>
            <person name="Thiergart T."/>
            <person name="Pickel B."/>
            <person name="Atanasova L."/>
            <person name="Karlsson M."/>
            <person name="Huettel B."/>
            <person name="Barry K.W."/>
            <person name="Haridas S."/>
            <person name="Chen C."/>
            <person name="Bauer D."/>
            <person name="Andreopoulos W."/>
            <person name="Pangilinan J."/>
            <person name="LaButti K."/>
            <person name="Riley R."/>
            <person name="Lipzen A."/>
            <person name="Clum A."/>
            <person name="Drula E."/>
            <person name="Henrissat B."/>
            <person name="Kohler A."/>
            <person name="Grigoriev I.V."/>
            <person name="Martin F.M."/>
            <person name="Hacquard S."/>
        </authorList>
    </citation>
    <scope>NUCLEOTIDE SEQUENCE [LARGE SCALE GENOMIC DNA]</scope>
    <source>
        <strain evidence="2 3">MPI-SDFR-AT-0080</strain>
    </source>
</reference>